<feature type="domain" description="Legumain prodomain" evidence="3">
    <location>
        <begin position="322"/>
        <end position="424"/>
    </location>
</feature>
<proteinExistence type="inferred from homology"/>
<dbReference type="InterPro" id="IPR046427">
    <property type="entry name" value="Legumain_prodom_sf"/>
</dbReference>
<dbReference type="PANTHER" id="PTHR12000:SF27">
    <property type="entry name" value="GENOME ASSEMBLY, CHROMOSOME: II"/>
    <property type="match status" value="1"/>
</dbReference>
<keyword evidence="5" id="KW-1185">Reference proteome</keyword>
<dbReference type="GO" id="GO:0051603">
    <property type="term" value="P:proteolysis involved in protein catabolic process"/>
    <property type="evidence" value="ECO:0007669"/>
    <property type="project" value="TreeGrafter"/>
</dbReference>
<evidence type="ECO:0000256" key="2">
    <source>
        <dbReference type="SAM" id="MobiDB-lite"/>
    </source>
</evidence>
<dbReference type="Pfam" id="PF01650">
    <property type="entry name" value="Peptidase_C13"/>
    <property type="match status" value="1"/>
</dbReference>
<feature type="region of interest" description="Disordered" evidence="2">
    <location>
        <begin position="282"/>
        <end position="311"/>
    </location>
</feature>
<dbReference type="FunFam" id="1.10.132.130:FF:000001">
    <property type="entry name" value="Vacuolar-processing enzyme beta-isozyme"/>
    <property type="match status" value="1"/>
</dbReference>
<accession>A0AAD8TMD1</accession>
<protein>
    <recommendedName>
        <fullName evidence="3">Legumain prodomain domain-containing protein</fullName>
    </recommendedName>
</protein>
<dbReference type="InterPro" id="IPR001096">
    <property type="entry name" value="Peptidase_C13"/>
</dbReference>
<dbReference type="GO" id="GO:0004197">
    <property type="term" value="F:cysteine-type endopeptidase activity"/>
    <property type="evidence" value="ECO:0007669"/>
    <property type="project" value="TreeGrafter"/>
</dbReference>
<sequence>MTLTTVAGAERDVAPGDGRNPAGTERFLSKFRRAFPNQDWDSVHAMPLTWLPSRRSACASARGAICFVGVTTRTPARPLLSPSISLASTPSCSGGWRWLVGGVYGVLSLLAAATVAAAVEGNAEPLIRLPTQKPQDADAAAPAPGPSAAEEEDGVTRWAVLVAGSKGYDNYRHQADVCRHAYQILKKGEVKEENIVVFMYDDIAHDPQNPRRGVIINHPKGKDIFMLVFPRKGTTPERRRRPSRGFWVFTRDRLGREGIEYLEIAFKKEIGAESVDDFVASPSARSFPRSSPPPPTAATHQSKSRYEQLKGESEEKLRVLREIKETVVHRKHFDSSVNFIGKLLFGFENGPSMLEAPRSSGQPVVDDLGLFEEDGEFNSFLVRVSESHCGSITQYGMKHMRAFANICNNGVSEAEMKEASVSACGGYNLAKWSPLALGYSA</sequence>
<comment type="caution">
    <text evidence="4">The sequence shown here is derived from an EMBL/GenBank/DDBJ whole genome shotgun (WGS) entry which is preliminary data.</text>
</comment>
<dbReference type="Pfam" id="PF20985">
    <property type="entry name" value="Legum_prodom"/>
    <property type="match status" value="1"/>
</dbReference>
<evidence type="ECO:0000313" key="4">
    <source>
        <dbReference type="EMBL" id="KAK1684402.1"/>
    </source>
</evidence>
<dbReference type="EMBL" id="JAUUTY010000002">
    <property type="protein sequence ID" value="KAK1684402.1"/>
    <property type="molecule type" value="Genomic_DNA"/>
</dbReference>
<evidence type="ECO:0000256" key="1">
    <source>
        <dbReference type="ARBA" id="ARBA00009941"/>
    </source>
</evidence>
<dbReference type="GO" id="GO:0005773">
    <property type="term" value="C:vacuole"/>
    <property type="evidence" value="ECO:0007669"/>
    <property type="project" value="GOC"/>
</dbReference>
<comment type="similarity">
    <text evidence="1">Belongs to the peptidase C13 family.</text>
</comment>
<reference evidence="4" key="1">
    <citation type="submission" date="2023-07" db="EMBL/GenBank/DDBJ databases">
        <title>A chromosome-level genome assembly of Lolium multiflorum.</title>
        <authorList>
            <person name="Chen Y."/>
            <person name="Copetti D."/>
            <person name="Kolliker R."/>
            <person name="Studer B."/>
        </authorList>
    </citation>
    <scope>NUCLEOTIDE SEQUENCE</scope>
    <source>
        <strain evidence="4">02402/16</strain>
        <tissue evidence="4">Leaf</tissue>
    </source>
</reference>
<dbReference type="Gene3D" id="1.10.132.130">
    <property type="match status" value="1"/>
</dbReference>
<dbReference type="PANTHER" id="PTHR12000">
    <property type="entry name" value="HEMOGLOBINASE FAMILY MEMBER"/>
    <property type="match status" value="1"/>
</dbReference>
<name>A0AAD8TMD1_LOLMU</name>
<dbReference type="Proteomes" id="UP001231189">
    <property type="component" value="Unassembled WGS sequence"/>
</dbReference>
<evidence type="ECO:0000313" key="5">
    <source>
        <dbReference type="Proteomes" id="UP001231189"/>
    </source>
</evidence>
<feature type="compositionally biased region" description="Low complexity" evidence="2">
    <location>
        <begin position="137"/>
        <end position="148"/>
    </location>
</feature>
<feature type="region of interest" description="Disordered" evidence="2">
    <location>
        <begin position="133"/>
        <end position="152"/>
    </location>
</feature>
<dbReference type="AlphaFoldDB" id="A0AAD8TMD1"/>
<dbReference type="InterPro" id="IPR048501">
    <property type="entry name" value="Legum_prodom"/>
</dbReference>
<evidence type="ECO:0000259" key="3">
    <source>
        <dbReference type="Pfam" id="PF20985"/>
    </source>
</evidence>
<dbReference type="PRINTS" id="PR00776">
    <property type="entry name" value="HEMOGLOBNASE"/>
</dbReference>
<dbReference type="Gene3D" id="3.40.50.1460">
    <property type="match status" value="1"/>
</dbReference>
<dbReference type="GO" id="GO:0006624">
    <property type="term" value="P:vacuolar protein processing"/>
    <property type="evidence" value="ECO:0007669"/>
    <property type="project" value="TreeGrafter"/>
</dbReference>
<organism evidence="4 5">
    <name type="scientific">Lolium multiflorum</name>
    <name type="common">Italian ryegrass</name>
    <name type="synonym">Lolium perenne subsp. multiflorum</name>
    <dbReference type="NCBI Taxonomy" id="4521"/>
    <lineage>
        <taxon>Eukaryota</taxon>
        <taxon>Viridiplantae</taxon>
        <taxon>Streptophyta</taxon>
        <taxon>Embryophyta</taxon>
        <taxon>Tracheophyta</taxon>
        <taxon>Spermatophyta</taxon>
        <taxon>Magnoliopsida</taxon>
        <taxon>Liliopsida</taxon>
        <taxon>Poales</taxon>
        <taxon>Poaceae</taxon>
        <taxon>BOP clade</taxon>
        <taxon>Pooideae</taxon>
        <taxon>Poodae</taxon>
        <taxon>Poeae</taxon>
        <taxon>Poeae Chloroplast Group 2 (Poeae type)</taxon>
        <taxon>Loliodinae</taxon>
        <taxon>Loliinae</taxon>
        <taxon>Lolium</taxon>
    </lineage>
</organism>
<dbReference type="CDD" id="cd21115">
    <property type="entry name" value="legumain_C"/>
    <property type="match status" value="1"/>
</dbReference>
<feature type="region of interest" description="Disordered" evidence="2">
    <location>
        <begin position="1"/>
        <end position="22"/>
    </location>
</feature>
<gene>
    <name evidence="4" type="ORF">QYE76_045250</name>
</gene>